<dbReference type="EMBL" id="UXAV01000042">
    <property type="protein sequence ID" value="VDC29435.1"/>
    <property type="molecule type" value="Genomic_DNA"/>
</dbReference>
<protein>
    <submittedName>
        <fullName evidence="2">Uncharacterized protein</fullName>
    </submittedName>
</protein>
<evidence type="ECO:0000313" key="2">
    <source>
        <dbReference type="EMBL" id="VDC29435.1"/>
    </source>
</evidence>
<feature type="compositionally biased region" description="Basic and acidic residues" evidence="1">
    <location>
        <begin position="15"/>
        <end position="29"/>
    </location>
</feature>
<organism evidence="2 3">
    <name type="scientific">Filibacter tadaridae</name>
    <dbReference type="NCBI Taxonomy" id="2483811"/>
    <lineage>
        <taxon>Bacteria</taxon>
        <taxon>Bacillati</taxon>
        <taxon>Bacillota</taxon>
        <taxon>Bacilli</taxon>
        <taxon>Bacillales</taxon>
        <taxon>Caryophanaceae</taxon>
        <taxon>Filibacter</taxon>
    </lineage>
</organism>
<sequence>MKSMDSNEKPVGQKAKIDSTKQNDIHEELASENALLGERKEAMRELYRSTTPEYEHKE</sequence>
<name>A0A3P5X577_9BACL</name>
<dbReference type="RefSeq" id="WP_160117603.1">
    <property type="nucleotide sequence ID" value="NZ_CBCRXF010000001.1"/>
</dbReference>
<proteinExistence type="predicted"/>
<reference evidence="2 3" key="1">
    <citation type="submission" date="2018-11" db="EMBL/GenBank/DDBJ databases">
        <authorList>
            <person name="Criscuolo A."/>
        </authorList>
    </citation>
    <scope>NUCLEOTIDE SEQUENCE [LARGE SCALE GENOMIC DNA]</scope>
    <source>
        <strain evidence="2">ATB-66</strain>
    </source>
</reference>
<dbReference type="Proteomes" id="UP000270468">
    <property type="component" value="Unassembled WGS sequence"/>
</dbReference>
<gene>
    <name evidence="2" type="ORF">FILTAD_02090</name>
</gene>
<feature type="compositionally biased region" description="Basic and acidic residues" evidence="1">
    <location>
        <begin position="37"/>
        <end position="58"/>
    </location>
</feature>
<evidence type="ECO:0000313" key="3">
    <source>
        <dbReference type="Proteomes" id="UP000270468"/>
    </source>
</evidence>
<feature type="region of interest" description="Disordered" evidence="1">
    <location>
        <begin position="1"/>
        <end position="58"/>
    </location>
</feature>
<evidence type="ECO:0000256" key="1">
    <source>
        <dbReference type="SAM" id="MobiDB-lite"/>
    </source>
</evidence>
<dbReference type="AlphaFoldDB" id="A0A3P5X577"/>
<keyword evidence="3" id="KW-1185">Reference proteome</keyword>
<accession>A0A3P5X577</accession>